<protein>
    <submittedName>
        <fullName evidence="5">Helix-turn-helix domain-containing protein</fullName>
    </submittedName>
</protein>
<reference evidence="6" key="1">
    <citation type="submission" date="2016-09" db="EMBL/GenBank/DDBJ databases">
        <authorList>
            <person name="Varghese N."/>
            <person name="Submissions S."/>
        </authorList>
    </citation>
    <scope>NUCLEOTIDE SEQUENCE [LARGE SCALE GENOMIC DNA]</scope>
    <source>
        <strain evidence="6">JS23</strain>
    </source>
</reference>
<dbReference type="RefSeq" id="WP_091905895.1">
    <property type="nucleotide sequence ID" value="NZ_FNLO01000002.1"/>
</dbReference>
<name>A0A1H2PLV5_9BURK</name>
<dbReference type="InterPro" id="IPR009057">
    <property type="entry name" value="Homeodomain-like_sf"/>
</dbReference>
<dbReference type="OrthoDB" id="34150at2"/>
<dbReference type="PANTHER" id="PTHR43436">
    <property type="entry name" value="ARAC-FAMILY TRANSCRIPTIONAL REGULATOR"/>
    <property type="match status" value="1"/>
</dbReference>
<dbReference type="InterPro" id="IPR018060">
    <property type="entry name" value="HTH_AraC"/>
</dbReference>
<feature type="domain" description="HTH araC/xylS-type" evidence="4">
    <location>
        <begin position="189"/>
        <end position="286"/>
    </location>
</feature>
<evidence type="ECO:0000256" key="1">
    <source>
        <dbReference type="ARBA" id="ARBA00023015"/>
    </source>
</evidence>
<keyword evidence="2" id="KW-0238">DNA-binding</keyword>
<dbReference type="Gene3D" id="1.10.10.60">
    <property type="entry name" value="Homeodomain-like"/>
    <property type="match status" value="2"/>
</dbReference>
<evidence type="ECO:0000256" key="2">
    <source>
        <dbReference type="ARBA" id="ARBA00023125"/>
    </source>
</evidence>
<dbReference type="SUPFAM" id="SSF46689">
    <property type="entry name" value="Homeodomain-like"/>
    <property type="match status" value="2"/>
</dbReference>
<accession>A0A1H2PLV5</accession>
<evidence type="ECO:0000313" key="6">
    <source>
        <dbReference type="Proteomes" id="UP000243719"/>
    </source>
</evidence>
<dbReference type="PANTHER" id="PTHR43436:SF1">
    <property type="entry name" value="TRANSCRIPTIONAL REGULATORY PROTEIN"/>
    <property type="match status" value="1"/>
</dbReference>
<keyword evidence="1" id="KW-0805">Transcription regulation</keyword>
<dbReference type="GO" id="GO:0003700">
    <property type="term" value="F:DNA-binding transcription factor activity"/>
    <property type="evidence" value="ECO:0007669"/>
    <property type="project" value="InterPro"/>
</dbReference>
<dbReference type="Pfam" id="PF12833">
    <property type="entry name" value="HTH_18"/>
    <property type="match status" value="1"/>
</dbReference>
<evidence type="ECO:0000256" key="3">
    <source>
        <dbReference type="ARBA" id="ARBA00023163"/>
    </source>
</evidence>
<dbReference type="GO" id="GO:0043565">
    <property type="term" value="F:sequence-specific DNA binding"/>
    <property type="evidence" value="ECO:0007669"/>
    <property type="project" value="InterPro"/>
</dbReference>
<dbReference type="EMBL" id="FNLO01000002">
    <property type="protein sequence ID" value="SDV47364.1"/>
    <property type="molecule type" value="Genomic_DNA"/>
</dbReference>
<dbReference type="InterPro" id="IPR018062">
    <property type="entry name" value="HTH_AraC-typ_CS"/>
</dbReference>
<dbReference type="InterPro" id="IPR009594">
    <property type="entry name" value="Tscrpt_reg_HTH_AraC_N"/>
</dbReference>
<dbReference type="SMART" id="SM00342">
    <property type="entry name" value="HTH_ARAC"/>
    <property type="match status" value="1"/>
</dbReference>
<dbReference type="PROSITE" id="PS00041">
    <property type="entry name" value="HTH_ARAC_FAMILY_1"/>
    <property type="match status" value="1"/>
</dbReference>
<dbReference type="Pfam" id="PF06719">
    <property type="entry name" value="AraC_N"/>
    <property type="match status" value="1"/>
</dbReference>
<dbReference type="STRING" id="1770053.SAMN05216551_102518"/>
<dbReference type="AlphaFoldDB" id="A0A1H2PLV5"/>
<dbReference type="PROSITE" id="PS01124">
    <property type="entry name" value="HTH_ARAC_FAMILY_2"/>
    <property type="match status" value="1"/>
</dbReference>
<evidence type="ECO:0000313" key="5">
    <source>
        <dbReference type="EMBL" id="SDV47364.1"/>
    </source>
</evidence>
<keyword evidence="3" id="KW-0804">Transcription</keyword>
<organism evidence="5 6">
    <name type="scientific">Chitinasiproducens palmae</name>
    <dbReference type="NCBI Taxonomy" id="1770053"/>
    <lineage>
        <taxon>Bacteria</taxon>
        <taxon>Pseudomonadati</taxon>
        <taxon>Pseudomonadota</taxon>
        <taxon>Betaproteobacteria</taxon>
        <taxon>Burkholderiales</taxon>
        <taxon>Burkholderiaceae</taxon>
        <taxon>Chitinasiproducens</taxon>
    </lineage>
</organism>
<keyword evidence="6" id="KW-1185">Reference proteome</keyword>
<dbReference type="Proteomes" id="UP000243719">
    <property type="component" value="Unassembled WGS sequence"/>
</dbReference>
<proteinExistence type="predicted"/>
<sequence>MQERLDQMCRLVLRHATGVRMDTPLRGVGIGVVASATTPVALACRAGICLVLQGAKQMNVGARRLRYAAGDYFTSVVEYPVTRSLVETHPGTPYVATSLIVDPDAISTLLAELGPAKQAHRLPAFAVATASPDVLDAWSRLLSLLDHPNDIPVLAPSRERELLYRLLQSEHGPLLRQLARCEGRLADIRRAIEWMQLHVGEPVPIKRLADMVGMSLPSFNRNFREATATSPLQYQKMLRLQAARRLLAVKAKVADAAFSVGYESPSQFSRDYSRHFGTSPKQDAVSMQNGLAPASELLI</sequence>
<gene>
    <name evidence="5" type="ORF">SAMN05216551_102518</name>
</gene>
<evidence type="ECO:0000259" key="4">
    <source>
        <dbReference type="PROSITE" id="PS01124"/>
    </source>
</evidence>